<dbReference type="EMBL" id="CP124550">
    <property type="protein sequence ID" value="WIO45833.1"/>
    <property type="molecule type" value="Genomic_DNA"/>
</dbReference>
<evidence type="ECO:0000256" key="7">
    <source>
        <dbReference type="RuleBase" id="RU000643"/>
    </source>
</evidence>
<evidence type="ECO:0000256" key="4">
    <source>
        <dbReference type="ARBA" id="ARBA00022917"/>
    </source>
</evidence>
<proteinExistence type="inferred from homology"/>
<name>A0ABY8WTR7_9BACT</name>
<evidence type="ECO:0000256" key="6">
    <source>
        <dbReference type="RuleBase" id="RU000642"/>
    </source>
</evidence>
<dbReference type="Proteomes" id="UP001177295">
    <property type="component" value="Chromosome"/>
</dbReference>
<dbReference type="SUPFAM" id="SSF46934">
    <property type="entry name" value="UBA-like"/>
    <property type="match status" value="1"/>
</dbReference>
<dbReference type="CDD" id="cd14275">
    <property type="entry name" value="UBA_EF-Ts"/>
    <property type="match status" value="1"/>
</dbReference>
<dbReference type="RefSeq" id="WP_376754204.1">
    <property type="nucleotide sequence ID" value="NZ_CP124550.1"/>
</dbReference>
<protein>
    <recommendedName>
        <fullName evidence="2 5">Elongation factor Ts</fullName>
        <shortName evidence="5">EF-Ts</shortName>
    </recommendedName>
</protein>
<dbReference type="HAMAP" id="MF_00050">
    <property type="entry name" value="EF_Ts"/>
    <property type="match status" value="1"/>
</dbReference>
<comment type="similarity">
    <text evidence="1 5 6">Belongs to the EF-Ts family.</text>
</comment>
<gene>
    <name evidence="5 9" type="primary">tsf</name>
    <name evidence="9" type="ORF">SEML1_0203</name>
</gene>
<accession>A0ABY8WTR7</accession>
<keyword evidence="5" id="KW-0963">Cytoplasm</keyword>
<evidence type="ECO:0000256" key="2">
    <source>
        <dbReference type="ARBA" id="ARBA00016956"/>
    </source>
</evidence>
<feature type="domain" description="Translation elongation factor EFTs/EF1B dimerisation" evidence="8">
    <location>
        <begin position="56"/>
        <end position="195"/>
    </location>
</feature>
<dbReference type="PROSITE" id="PS01127">
    <property type="entry name" value="EF_TS_2"/>
    <property type="match status" value="1"/>
</dbReference>
<dbReference type="InterPro" id="IPR036402">
    <property type="entry name" value="EF-Ts_dimer_sf"/>
</dbReference>
<organism evidence="9 10">
    <name type="scientific">Candidatus Southlakia epibionticum</name>
    <dbReference type="NCBI Taxonomy" id="3043284"/>
    <lineage>
        <taxon>Bacteria</taxon>
        <taxon>Candidatus Saccharimonadota</taxon>
        <taxon>Candidatus Saccharimonadia</taxon>
        <taxon>Candidatus Saccharimonadales</taxon>
        <taxon>Candidatus Saccharimonadaceae</taxon>
        <taxon>Candidatus Southlakia</taxon>
    </lineage>
</organism>
<keyword evidence="10" id="KW-1185">Reference proteome</keyword>
<reference evidence="9 10" key="1">
    <citation type="journal article" date="2023" name="Cell">
        <title>Genetic manipulation of Patescibacteria provides mechanistic insights into microbial dark matter and the epibiotic lifestyle.</title>
        <authorList>
            <person name="Wang Y."/>
            <person name="Gallagher L.A."/>
            <person name="Andrade P.A."/>
            <person name="Liu A."/>
            <person name="Humphreys I.R."/>
            <person name="Turkarslan S."/>
            <person name="Cutler K.J."/>
            <person name="Arrieta-Ortiz M.L."/>
            <person name="Li Y."/>
            <person name="Radey M.C."/>
            <person name="McLean J.S."/>
            <person name="Cong Q."/>
            <person name="Baker D."/>
            <person name="Baliga N.S."/>
            <person name="Peterson S.B."/>
            <person name="Mougous J.D."/>
        </authorList>
    </citation>
    <scope>NUCLEOTIDE SEQUENCE [LARGE SCALE GENOMIC DNA]</scope>
    <source>
        <strain evidence="9 10">ML1</strain>
    </source>
</reference>
<dbReference type="InterPro" id="IPR014039">
    <property type="entry name" value="Transl_elong_EFTs/EF1B_dimer"/>
</dbReference>
<keyword evidence="4 5" id="KW-0648">Protein biosynthesis</keyword>
<dbReference type="GO" id="GO:0003746">
    <property type="term" value="F:translation elongation factor activity"/>
    <property type="evidence" value="ECO:0007669"/>
    <property type="project" value="UniProtKB-KW"/>
</dbReference>
<evidence type="ECO:0000313" key="10">
    <source>
        <dbReference type="Proteomes" id="UP001177295"/>
    </source>
</evidence>
<evidence type="ECO:0000259" key="8">
    <source>
        <dbReference type="Pfam" id="PF00889"/>
    </source>
</evidence>
<comment type="function">
    <text evidence="5 6">Associates with the EF-Tu.GDP complex and induces the exchange of GDP to GTP. It remains bound to the aminoacyl-tRNA.EF-Tu.GTP complex up to the GTP hydrolysis stage on the ribosome.</text>
</comment>
<dbReference type="InterPro" id="IPR001816">
    <property type="entry name" value="Transl_elong_EFTs/EF1B"/>
</dbReference>
<dbReference type="NCBIfam" id="TIGR00116">
    <property type="entry name" value="tsf"/>
    <property type="match status" value="1"/>
</dbReference>
<evidence type="ECO:0000256" key="5">
    <source>
        <dbReference type="HAMAP-Rule" id="MF_00050"/>
    </source>
</evidence>
<feature type="region of interest" description="Involved in Mg(2+) ion dislocation from EF-Tu" evidence="5">
    <location>
        <begin position="80"/>
        <end position="83"/>
    </location>
</feature>
<evidence type="ECO:0000313" key="9">
    <source>
        <dbReference type="EMBL" id="WIO45833.1"/>
    </source>
</evidence>
<evidence type="ECO:0000256" key="1">
    <source>
        <dbReference type="ARBA" id="ARBA00005532"/>
    </source>
</evidence>
<dbReference type="Gene3D" id="1.10.8.10">
    <property type="entry name" value="DNA helicase RuvA subunit, C-terminal domain"/>
    <property type="match status" value="1"/>
</dbReference>
<dbReference type="Pfam" id="PF00889">
    <property type="entry name" value="EF_TS"/>
    <property type="match status" value="1"/>
</dbReference>
<dbReference type="InterPro" id="IPR018101">
    <property type="entry name" value="Transl_elong_Ts_CS"/>
</dbReference>
<dbReference type="PANTHER" id="PTHR11741:SF0">
    <property type="entry name" value="ELONGATION FACTOR TS, MITOCHONDRIAL"/>
    <property type="match status" value="1"/>
</dbReference>
<dbReference type="InterPro" id="IPR009060">
    <property type="entry name" value="UBA-like_sf"/>
</dbReference>
<dbReference type="Gene3D" id="1.10.286.20">
    <property type="match status" value="1"/>
</dbReference>
<dbReference type="PANTHER" id="PTHR11741">
    <property type="entry name" value="ELONGATION FACTOR TS"/>
    <property type="match status" value="1"/>
</dbReference>
<evidence type="ECO:0000256" key="3">
    <source>
        <dbReference type="ARBA" id="ARBA00022768"/>
    </source>
</evidence>
<keyword evidence="3 5" id="KW-0251">Elongation factor</keyword>
<dbReference type="SUPFAM" id="SSF54713">
    <property type="entry name" value="Elongation factor Ts (EF-Ts), dimerisation domain"/>
    <property type="match status" value="1"/>
</dbReference>
<dbReference type="Gene3D" id="3.30.479.20">
    <property type="entry name" value="Elongation factor Ts, dimerisation domain"/>
    <property type="match status" value="1"/>
</dbReference>
<comment type="subcellular location">
    <subcellularLocation>
        <location evidence="5 7">Cytoplasm</location>
    </subcellularLocation>
</comment>
<sequence>MAVTIEDIKKLKELTGIGLTDAKKALVEAEGDFDKALEALRKKGLTKAEKKGDRETREGLIESYVHSGRIGVIVEVNCETDFVARLPEFKEFAHQIAMQIAAMAPKYATMDDIPSDVYEAKKTELLESESLKSKPEAMREQIVDGQLKKYFAEQVLAEQAFVLDDSKTVGELIKEQIVLRGENVRVSQFKRIELGVTE</sequence>